<dbReference type="PANTHER" id="PTHR15893">
    <property type="entry name" value="RIBOSOMAL PROTEIN L27"/>
    <property type="match status" value="1"/>
</dbReference>
<dbReference type="GO" id="GO:0006412">
    <property type="term" value="P:translation"/>
    <property type="evidence" value="ECO:0007669"/>
    <property type="project" value="InterPro"/>
</dbReference>
<feature type="compositionally biased region" description="Basic and acidic residues" evidence="7">
    <location>
        <begin position="305"/>
        <end position="324"/>
    </location>
</feature>
<dbReference type="Gene3D" id="2.40.50.100">
    <property type="match status" value="1"/>
</dbReference>
<accession>A0A420YGV6</accession>
<comment type="caution">
    <text evidence="8">The sequence shown here is derived from an EMBL/GenBank/DDBJ whole genome shotgun (WGS) entry which is preliminary data.</text>
</comment>
<keyword evidence="4" id="KW-0496">Mitochondrion</keyword>
<evidence type="ECO:0000256" key="1">
    <source>
        <dbReference type="ARBA" id="ARBA00004173"/>
    </source>
</evidence>
<evidence type="ECO:0000256" key="2">
    <source>
        <dbReference type="ARBA" id="ARBA00010797"/>
    </source>
</evidence>
<evidence type="ECO:0000256" key="6">
    <source>
        <dbReference type="ARBA" id="ARBA00035267"/>
    </source>
</evidence>
<dbReference type="FunFam" id="2.40.50.100:FF:000042">
    <property type="entry name" value="50S ribosomal protein L27"/>
    <property type="match status" value="1"/>
</dbReference>
<evidence type="ECO:0000256" key="4">
    <source>
        <dbReference type="ARBA" id="ARBA00023128"/>
    </source>
</evidence>
<dbReference type="GO" id="GO:0003735">
    <property type="term" value="F:structural constituent of ribosome"/>
    <property type="evidence" value="ECO:0007669"/>
    <property type="project" value="InterPro"/>
</dbReference>
<sequence>MQLISLRRPITAAAVNCCRQQTAAPAAVSSLSERFAALRLDVGHTSTGIGGQRWASVKSQGAYKLKNKKTIPKKLGAKRTGDQYVIPGNILYKQRGTIWHAGENTILGRDHTIHAAVAGYVKYYRDPLRHPTRQYIGVVFNRDDKLPYPANTPRVRRLGLVAVKRKTEDAAQPKLSASGIPIKVVRNPLLETPVASPTDAAAEAADAAKTAERTKRLTARQRKAEAAKLRLAQRKMRKETRVLHLQNDYSYREHNWEIGRLVGAPGVIQGAGETRSRRAAMRLRQRKKDIEFGTRKAEARRKKEAHLETVKIRRERREQKDKEMAAQAAKAQKKKQQAEKIEA</sequence>
<feature type="region of interest" description="Disordered" evidence="7">
    <location>
        <begin position="294"/>
        <end position="343"/>
    </location>
</feature>
<evidence type="ECO:0000313" key="8">
    <source>
        <dbReference type="EMBL" id="RKU47104.1"/>
    </source>
</evidence>
<dbReference type="EMBL" id="QVQW01000010">
    <property type="protein sequence ID" value="RKU47104.1"/>
    <property type="molecule type" value="Genomic_DNA"/>
</dbReference>
<gene>
    <name evidence="8" type="primary">MRPL2</name>
    <name evidence="8" type="ORF">DL546_003729</name>
</gene>
<dbReference type="Pfam" id="PF01016">
    <property type="entry name" value="Ribosomal_L27"/>
    <property type="match status" value="1"/>
</dbReference>
<keyword evidence="9" id="KW-1185">Reference proteome</keyword>
<dbReference type="STRING" id="177199.A0A420YGV6"/>
<dbReference type="GO" id="GO:0005762">
    <property type="term" value="C:mitochondrial large ribosomal subunit"/>
    <property type="evidence" value="ECO:0007669"/>
    <property type="project" value="TreeGrafter"/>
</dbReference>
<dbReference type="SUPFAM" id="SSF110324">
    <property type="entry name" value="Ribosomal L27 protein-like"/>
    <property type="match status" value="1"/>
</dbReference>
<organism evidence="8 9">
    <name type="scientific">Coniochaeta pulveracea</name>
    <dbReference type="NCBI Taxonomy" id="177199"/>
    <lineage>
        <taxon>Eukaryota</taxon>
        <taxon>Fungi</taxon>
        <taxon>Dikarya</taxon>
        <taxon>Ascomycota</taxon>
        <taxon>Pezizomycotina</taxon>
        <taxon>Sordariomycetes</taxon>
        <taxon>Sordariomycetidae</taxon>
        <taxon>Coniochaetales</taxon>
        <taxon>Coniochaetaceae</taxon>
        <taxon>Coniochaeta</taxon>
    </lineage>
</organism>
<protein>
    <recommendedName>
        <fullName evidence="6">Large ribosomal subunit protein bL27m</fullName>
    </recommendedName>
</protein>
<evidence type="ECO:0000313" key="9">
    <source>
        <dbReference type="Proteomes" id="UP000275385"/>
    </source>
</evidence>
<reference evidence="8 9" key="1">
    <citation type="submission" date="2018-08" db="EMBL/GenBank/DDBJ databases">
        <title>Draft genome of the lignicolous fungus Coniochaeta pulveracea.</title>
        <authorList>
            <person name="Borstlap C.J."/>
            <person name="De Witt R.N."/>
            <person name="Botha A."/>
            <person name="Volschenk H."/>
        </authorList>
    </citation>
    <scope>NUCLEOTIDE SEQUENCE [LARGE SCALE GENOMIC DNA]</scope>
    <source>
        <strain evidence="8 9">CAB683</strain>
    </source>
</reference>
<proteinExistence type="inferred from homology"/>
<dbReference type="Proteomes" id="UP000275385">
    <property type="component" value="Unassembled WGS sequence"/>
</dbReference>
<evidence type="ECO:0000256" key="7">
    <source>
        <dbReference type="SAM" id="MobiDB-lite"/>
    </source>
</evidence>
<keyword evidence="5" id="KW-0687">Ribonucleoprotein</keyword>
<dbReference type="OrthoDB" id="1867012at2759"/>
<evidence type="ECO:0000256" key="3">
    <source>
        <dbReference type="ARBA" id="ARBA00022980"/>
    </source>
</evidence>
<evidence type="ECO:0000256" key="5">
    <source>
        <dbReference type="ARBA" id="ARBA00023274"/>
    </source>
</evidence>
<dbReference type="PRINTS" id="PR00063">
    <property type="entry name" value="RIBOSOMALL27"/>
</dbReference>
<dbReference type="AlphaFoldDB" id="A0A420YGV6"/>
<keyword evidence="3 8" id="KW-0689">Ribosomal protein</keyword>
<comment type="subcellular location">
    <subcellularLocation>
        <location evidence="1">Mitochondrion</location>
    </subcellularLocation>
</comment>
<comment type="similarity">
    <text evidence="2">Belongs to the bacterial ribosomal protein bL27 family.</text>
</comment>
<dbReference type="PANTHER" id="PTHR15893:SF0">
    <property type="entry name" value="LARGE RIBOSOMAL SUBUNIT PROTEIN BL27M"/>
    <property type="match status" value="1"/>
</dbReference>
<name>A0A420YGV6_9PEZI</name>
<dbReference type="InterPro" id="IPR001684">
    <property type="entry name" value="Ribosomal_bL27"/>
</dbReference>